<dbReference type="AlphaFoldDB" id="A0A7X3MWU2"/>
<proteinExistence type="inferred from homology"/>
<comment type="caution">
    <text evidence="2">The sequence shown here is derived from an EMBL/GenBank/DDBJ whole genome shotgun (WGS) entry which is preliminary data.</text>
</comment>
<dbReference type="CDD" id="cd06558">
    <property type="entry name" value="crotonase-like"/>
    <property type="match status" value="1"/>
</dbReference>
<dbReference type="Gene3D" id="3.90.226.10">
    <property type="entry name" value="2-enoyl-CoA Hydratase, Chain A, domain 1"/>
    <property type="match status" value="1"/>
</dbReference>
<reference evidence="2 3" key="2">
    <citation type="submission" date="2020-01" db="EMBL/GenBank/DDBJ databases">
        <title>Microvirga sp. nov., an arsenate reduction bacterium isolated from Tibet hotspring sediments.</title>
        <authorList>
            <person name="Xian W.-D."/>
            <person name="Li W.-J."/>
        </authorList>
    </citation>
    <scope>NUCLEOTIDE SEQUENCE [LARGE SCALE GENOMIC DNA]</scope>
    <source>
        <strain evidence="2 3">KCTC 23863</strain>
    </source>
</reference>
<sequence>MKYEDFTRLSVTTKDRITTITLQRPDTLNAVDAQLHTELRHVFRLVADDPDSDIVILTGTGRAFSAGGDLAWLQSMIDDPSRFTGIIEEAKQIVFSMLELPKPMICRMNGDAIGLGATLALCCDIIVASETARFGDTHVRAGLVAGDGAAVILPYVVGFMRAKELLLTGQLLSAEEAHQMGLINHVVPADQLDAKVDEISGRLVRGATQAIRYTKIAVNRGLRKLAQDQMDVLMTYEALSSQSADHAEAVRAFREKRKPQFTGR</sequence>
<protein>
    <submittedName>
        <fullName evidence="2">Enoyl-CoA hydratase/isomerase family protein</fullName>
    </submittedName>
</protein>
<dbReference type="Proteomes" id="UP000436483">
    <property type="component" value="Unassembled WGS sequence"/>
</dbReference>
<evidence type="ECO:0000256" key="1">
    <source>
        <dbReference type="ARBA" id="ARBA00005254"/>
    </source>
</evidence>
<dbReference type="OrthoDB" id="9807606at2"/>
<dbReference type="SUPFAM" id="SSF52096">
    <property type="entry name" value="ClpP/crotonase"/>
    <property type="match status" value="1"/>
</dbReference>
<accession>A0A7X3MWU2</accession>
<name>A0A7X3MWU2_9HYPH</name>
<evidence type="ECO:0000313" key="2">
    <source>
        <dbReference type="EMBL" id="MXQ14699.1"/>
    </source>
</evidence>
<dbReference type="PANTHER" id="PTHR43459:SF1">
    <property type="entry name" value="EG:BACN32G11.4 PROTEIN"/>
    <property type="match status" value="1"/>
</dbReference>
<keyword evidence="3" id="KW-1185">Reference proteome</keyword>
<dbReference type="InterPro" id="IPR001753">
    <property type="entry name" value="Enoyl-CoA_hydra/iso"/>
</dbReference>
<dbReference type="InterPro" id="IPR014748">
    <property type="entry name" value="Enoyl-CoA_hydra_C"/>
</dbReference>
<gene>
    <name evidence="2" type="ORF">GR328_25275</name>
</gene>
<evidence type="ECO:0000313" key="3">
    <source>
        <dbReference type="Proteomes" id="UP000436483"/>
    </source>
</evidence>
<reference evidence="2 3" key="1">
    <citation type="submission" date="2019-12" db="EMBL/GenBank/DDBJ databases">
        <authorList>
            <person name="Yuan C.-G."/>
        </authorList>
    </citation>
    <scope>NUCLEOTIDE SEQUENCE [LARGE SCALE GENOMIC DNA]</scope>
    <source>
        <strain evidence="2 3">KCTC 23863</strain>
    </source>
</reference>
<organism evidence="2 3">
    <name type="scientific">Microvirga makkahensis</name>
    <dbReference type="NCBI Taxonomy" id="1128670"/>
    <lineage>
        <taxon>Bacteria</taxon>
        <taxon>Pseudomonadati</taxon>
        <taxon>Pseudomonadota</taxon>
        <taxon>Alphaproteobacteria</taxon>
        <taxon>Hyphomicrobiales</taxon>
        <taxon>Methylobacteriaceae</taxon>
        <taxon>Microvirga</taxon>
    </lineage>
</organism>
<dbReference type="PANTHER" id="PTHR43459">
    <property type="entry name" value="ENOYL-COA HYDRATASE"/>
    <property type="match status" value="1"/>
</dbReference>
<dbReference type="Pfam" id="PF00378">
    <property type="entry name" value="ECH_1"/>
    <property type="match status" value="1"/>
</dbReference>
<dbReference type="EMBL" id="WURB01000043">
    <property type="protein sequence ID" value="MXQ14699.1"/>
    <property type="molecule type" value="Genomic_DNA"/>
</dbReference>
<dbReference type="InterPro" id="IPR029045">
    <property type="entry name" value="ClpP/crotonase-like_dom_sf"/>
</dbReference>
<dbReference type="RefSeq" id="WP_160888414.1">
    <property type="nucleotide sequence ID" value="NZ_WURB01000043.1"/>
</dbReference>
<comment type="similarity">
    <text evidence="1">Belongs to the enoyl-CoA hydratase/isomerase family.</text>
</comment>
<keyword evidence="2" id="KW-0413">Isomerase</keyword>
<dbReference type="Gene3D" id="1.10.12.10">
    <property type="entry name" value="Lyase 2-enoyl-coa Hydratase, Chain A, domain 2"/>
    <property type="match status" value="1"/>
</dbReference>
<dbReference type="GO" id="GO:0016853">
    <property type="term" value="F:isomerase activity"/>
    <property type="evidence" value="ECO:0007669"/>
    <property type="project" value="UniProtKB-KW"/>
</dbReference>